<feature type="compositionally biased region" description="Polar residues" evidence="1">
    <location>
        <begin position="20"/>
        <end position="39"/>
    </location>
</feature>
<gene>
    <name evidence="2" type="ORF">LWI29_030779</name>
</gene>
<reference evidence="2" key="2">
    <citation type="submission" date="2023-06" db="EMBL/GenBank/DDBJ databases">
        <authorList>
            <person name="Swenson N.G."/>
            <person name="Wegrzyn J.L."/>
            <person name="Mcevoy S.L."/>
        </authorList>
    </citation>
    <scope>NUCLEOTIDE SEQUENCE</scope>
    <source>
        <strain evidence="2">NS2018</strain>
        <tissue evidence="2">Leaf</tissue>
    </source>
</reference>
<keyword evidence="3" id="KW-1185">Reference proteome</keyword>
<sequence length="150" mass="16315">MLEALRAESRGREPGESKRNIQGRTFPQSPTSGTWITGKTRTDHHWEIPTATVGNGMTNHLGRESFVSDKETFWELHIDNGQAKPSIFNDPKSDRAILVNKNLGPPRWKLMVDSQPSKGTHNRVNGGKGNMSDLISGGWVGGGGGGGVRI</sequence>
<reference evidence="2" key="1">
    <citation type="journal article" date="2022" name="Plant J.">
        <title>Strategies of tolerance reflected in two North American maple genomes.</title>
        <authorList>
            <person name="McEvoy S.L."/>
            <person name="Sezen U.U."/>
            <person name="Trouern-Trend A."/>
            <person name="McMahon S.M."/>
            <person name="Schaberg P.G."/>
            <person name="Yang J."/>
            <person name="Wegrzyn J.L."/>
            <person name="Swenson N.G."/>
        </authorList>
    </citation>
    <scope>NUCLEOTIDE SEQUENCE</scope>
    <source>
        <strain evidence="2">NS2018</strain>
    </source>
</reference>
<feature type="compositionally biased region" description="Basic and acidic residues" evidence="1">
    <location>
        <begin position="1"/>
        <end position="19"/>
    </location>
</feature>
<dbReference type="EMBL" id="JAUESC010000003">
    <property type="protein sequence ID" value="KAK0602142.1"/>
    <property type="molecule type" value="Genomic_DNA"/>
</dbReference>
<organism evidence="2 3">
    <name type="scientific">Acer saccharum</name>
    <name type="common">Sugar maple</name>
    <dbReference type="NCBI Taxonomy" id="4024"/>
    <lineage>
        <taxon>Eukaryota</taxon>
        <taxon>Viridiplantae</taxon>
        <taxon>Streptophyta</taxon>
        <taxon>Embryophyta</taxon>
        <taxon>Tracheophyta</taxon>
        <taxon>Spermatophyta</taxon>
        <taxon>Magnoliopsida</taxon>
        <taxon>eudicotyledons</taxon>
        <taxon>Gunneridae</taxon>
        <taxon>Pentapetalae</taxon>
        <taxon>rosids</taxon>
        <taxon>malvids</taxon>
        <taxon>Sapindales</taxon>
        <taxon>Sapindaceae</taxon>
        <taxon>Hippocastanoideae</taxon>
        <taxon>Acereae</taxon>
        <taxon>Acer</taxon>
    </lineage>
</organism>
<protein>
    <submittedName>
        <fullName evidence="2">Uncharacterized protein</fullName>
    </submittedName>
</protein>
<name>A0AA39W2Y4_ACESA</name>
<comment type="caution">
    <text evidence="2">The sequence shown here is derived from an EMBL/GenBank/DDBJ whole genome shotgun (WGS) entry which is preliminary data.</text>
</comment>
<evidence type="ECO:0000313" key="2">
    <source>
        <dbReference type="EMBL" id="KAK0602142.1"/>
    </source>
</evidence>
<accession>A0AA39W2Y4</accession>
<proteinExistence type="predicted"/>
<dbReference type="Proteomes" id="UP001168877">
    <property type="component" value="Unassembled WGS sequence"/>
</dbReference>
<feature type="region of interest" description="Disordered" evidence="1">
    <location>
        <begin position="1"/>
        <end position="42"/>
    </location>
</feature>
<dbReference type="AlphaFoldDB" id="A0AA39W2Y4"/>
<evidence type="ECO:0000313" key="3">
    <source>
        <dbReference type="Proteomes" id="UP001168877"/>
    </source>
</evidence>
<evidence type="ECO:0000256" key="1">
    <source>
        <dbReference type="SAM" id="MobiDB-lite"/>
    </source>
</evidence>